<dbReference type="AlphaFoldDB" id="H0R224"/>
<dbReference type="Proteomes" id="UP000035034">
    <property type="component" value="Unassembled WGS sequence"/>
</dbReference>
<organism evidence="3 4">
    <name type="scientific">Gordonia effusa NBRC 100432</name>
    <dbReference type="NCBI Taxonomy" id="1077974"/>
    <lineage>
        <taxon>Bacteria</taxon>
        <taxon>Bacillati</taxon>
        <taxon>Actinomycetota</taxon>
        <taxon>Actinomycetes</taxon>
        <taxon>Mycobacteriales</taxon>
        <taxon>Gordoniaceae</taxon>
        <taxon>Gordonia</taxon>
    </lineage>
</organism>
<comment type="caution">
    <text evidence="3">The sequence shown here is derived from an EMBL/GenBank/DDBJ whole genome shotgun (WGS) entry which is preliminary data.</text>
</comment>
<proteinExistence type="predicted"/>
<dbReference type="eggNOG" id="COG0618">
    <property type="taxonomic scope" value="Bacteria"/>
</dbReference>
<dbReference type="InterPro" id="IPR038763">
    <property type="entry name" value="DHH_sf"/>
</dbReference>
<evidence type="ECO:0000259" key="1">
    <source>
        <dbReference type="Pfam" id="PF01368"/>
    </source>
</evidence>
<dbReference type="InterPro" id="IPR001667">
    <property type="entry name" value="DDH_dom"/>
</dbReference>
<dbReference type="EMBL" id="BAEH01000075">
    <property type="protein sequence ID" value="GAB19129.1"/>
    <property type="molecule type" value="Genomic_DNA"/>
</dbReference>
<dbReference type="Gene3D" id="3.90.1640.10">
    <property type="entry name" value="inorganic pyrophosphatase (n-terminal core)"/>
    <property type="match status" value="1"/>
</dbReference>
<dbReference type="Pfam" id="PF02272">
    <property type="entry name" value="DHHA1"/>
    <property type="match status" value="1"/>
</dbReference>
<gene>
    <name evidence="3" type="ORF">GOEFS_075_00500</name>
</gene>
<dbReference type="STRING" id="1077974.GOEFS_075_00500"/>
<dbReference type="Pfam" id="PF01368">
    <property type="entry name" value="DHH"/>
    <property type="match status" value="1"/>
</dbReference>
<dbReference type="InterPro" id="IPR051319">
    <property type="entry name" value="Oligoribo/pAp-PDE_c-di-AMP_PDE"/>
</dbReference>
<protein>
    <submittedName>
        <fullName evidence="3">DHH family protein</fullName>
    </submittedName>
</protein>
<evidence type="ECO:0000313" key="3">
    <source>
        <dbReference type="EMBL" id="GAB19129.1"/>
    </source>
</evidence>
<accession>H0R224</accession>
<name>H0R224_9ACTN</name>
<feature type="domain" description="DHHA1" evidence="2">
    <location>
        <begin position="231"/>
        <end position="306"/>
    </location>
</feature>
<dbReference type="SUPFAM" id="SSF64182">
    <property type="entry name" value="DHH phosphoesterases"/>
    <property type="match status" value="1"/>
</dbReference>
<dbReference type="InterPro" id="IPR003156">
    <property type="entry name" value="DHHA1_dom"/>
</dbReference>
<sequence length="322" mass="33693">MTGMLATDTPNVIADALRDADAVTILCHVRPDADTIGSGLGLGLALRRLGLDVEVSFPGDTPLPDGLSELPGVELLVASDDVVGYDTVVAVDAATLGRLACLASYFSEATRSIVIDHHVSNTGFGSIDYVDPGADCTAVLVLNVVDRLGVDVDADIATCLYAGLITDTGSFKWARPASLTIAARLLEAGVDGARWSRTLLDSHPFAWLQMVEKVLATATLREDALQGRGLVYAVIDHAASEGLDWAESESVIDVVRTVSEAEVAAVFKEGKPGEWTVSLRSKSSVDLVPIAQSHGGGGHHRAAGYSDTGFADDVVARLVDAL</sequence>
<evidence type="ECO:0000313" key="4">
    <source>
        <dbReference type="Proteomes" id="UP000035034"/>
    </source>
</evidence>
<dbReference type="PANTHER" id="PTHR47618">
    <property type="entry name" value="BIFUNCTIONAL OLIGORIBONUCLEASE AND PAP PHOSPHATASE NRNA"/>
    <property type="match status" value="1"/>
</dbReference>
<evidence type="ECO:0000259" key="2">
    <source>
        <dbReference type="Pfam" id="PF02272"/>
    </source>
</evidence>
<keyword evidence="4" id="KW-1185">Reference proteome</keyword>
<reference evidence="3 4" key="1">
    <citation type="submission" date="2011-12" db="EMBL/GenBank/DDBJ databases">
        <title>Whole genome shotgun sequence of Gordonia effusa NBRC 100432.</title>
        <authorList>
            <person name="Yoshida I."/>
            <person name="Takarada H."/>
            <person name="Hosoyama A."/>
            <person name="Tsuchikane K."/>
            <person name="Katsumata H."/>
            <person name="Yamazaki S."/>
            <person name="Fujita N."/>
        </authorList>
    </citation>
    <scope>NUCLEOTIDE SEQUENCE [LARGE SCALE GENOMIC DNA]</scope>
    <source>
        <strain evidence="3 4">NBRC 100432</strain>
    </source>
</reference>
<dbReference type="PANTHER" id="PTHR47618:SF1">
    <property type="entry name" value="BIFUNCTIONAL OLIGORIBONUCLEASE AND PAP PHOSPHATASE NRNA"/>
    <property type="match status" value="1"/>
</dbReference>
<feature type="domain" description="DDH" evidence="1">
    <location>
        <begin position="23"/>
        <end position="163"/>
    </location>
</feature>
<dbReference type="GO" id="GO:0003676">
    <property type="term" value="F:nucleic acid binding"/>
    <property type="evidence" value="ECO:0007669"/>
    <property type="project" value="InterPro"/>
</dbReference>
<dbReference type="Gene3D" id="3.10.310.30">
    <property type="match status" value="1"/>
</dbReference>